<keyword evidence="2" id="KW-1185">Reference proteome</keyword>
<comment type="caution">
    <text evidence="1">The sequence shown here is derived from an EMBL/GenBank/DDBJ whole genome shotgun (WGS) entry which is preliminary data.</text>
</comment>
<evidence type="ECO:0000313" key="2">
    <source>
        <dbReference type="Proteomes" id="UP000791080"/>
    </source>
</evidence>
<organism evidence="1 2">
    <name type="scientific">Actinoalloteichus caeruleus DSM 43889</name>
    <dbReference type="NCBI Taxonomy" id="1120930"/>
    <lineage>
        <taxon>Bacteria</taxon>
        <taxon>Bacillati</taxon>
        <taxon>Actinomycetota</taxon>
        <taxon>Actinomycetes</taxon>
        <taxon>Pseudonocardiales</taxon>
        <taxon>Pseudonocardiaceae</taxon>
        <taxon>Actinoalloteichus</taxon>
        <taxon>Actinoalloteichus cyanogriseus</taxon>
    </lineage>
</organism>
<reference evidence="1 2" key="1">
    <citation type="submission" date="2013-07" db="EMBL/GenBank/DDBJ databases">
        <authorList>
            <consortium name="DOE Joint Genome Institute"/>
            <person name="Reeve W."/>
            <person name="Huntemann M."/>
            <person name="Han J."/>
            <person name="Chen A."/>
            <person name="Kyrpides N."/>
            <person name="Mavromatis K."/>
            <person name="Markowitz V."/>
            <person name="Palaniappan K."/>
            <person name="Ivanova N."/>
            <person name="Schaumberg A."/>
            <person name="Pati A."/>
            <person name="Liolios K."/>
            <person name="Nordberg H.P."/>
            <person name="Cantor M.N."/>
            <person name="Hua S.X."/>
            <person name="Woyke T."/>
        </authorList>
    </citation>
    <scope>NUCLEOTIDE SEQUENCE [LARGE SCALE GENOMIC DNA]</scope>
    <source>
        <strain evidence="1 2">DSM 43889</strain>
    </source>
</reference>
<dbReference type="Proteomes" id="UP000791080">
    <property type="component" value="Unassembled WGS sequence"/>
</dbReference>
<accession>A0ABT1JM39</accession>
<protein>
    <recommendedName>
        <fullName evidence="3">HAMP domain-containing protein</fullName>
    </recommendedName>
</protein>
<dbReference type="EMBL" id="AUBJ02000001">
    <property type="protein sequence ID" value="MCP2333593.1"/>
    <property type="molecule type" value="Genomic_DNA"/>
</dbReference>
<dbReference type="RefSeq" id="WP_155886193.1">
    <property type="nucleotide sequence ID" value="NZ_AUBJ02000001.1"/>
</dbReference>
<sequence length="141" mass="14743">MTTPFGAGGARLAPVGAAVTNQVDQLRTSVASGSVHMEQRSAEAAAARLDDIADSVARMLRELRRVEQKVPLGSGPAAEWMSRHDELVASGGMDSARDILTTFQGLISDLATAVRAAVRHTQETDEAVESSLDTIRGGGDA</sequence>
<evidence type="ECO:0000313" key="1">
    <source>
        <dbReference type="EMBL" id="MCP2333593.1"/>
    </source>
</evidence>
<gene>
    <name evidence="1" type="ORF">G443_003863</name>
</gene>
<proteinExistence type="predicted"/>
<name>A0ABT1JM39_ACTCY</name>
<reference evidence="1 2" key="2">
    <citation type="submission" date="2022-06" db="EMBL/GenBank/DDBJ databases">
        <title>Genomic Encyclopedia of Type Strains, Phase I: the one thousand microbial genomes (KMG-I) project.</title>
        <authorList>
            <person name="Kyrpides N."/>
        </authorList>
    </citation>
    <scope>NUCLEOTIDE SEQUENCE [LARGE SCALE GENOMIC DNA]</scope>
    <source>
        <strain evidence="1 2">DSM 43889</strain>
    </source>
</reference>
<evidence type="ECO:0008006" key="3">
    <source>
        <dbReference type="Google" id="ProtNLM"/>
    </source>
</evidence>